<comment type="function">
    <text evidence="9">Catalyzes the formation of acetyl phosphate from acetate and ATP. Can also catalyze the reverse reaction.</text>
</comment>
<dbReference type="NCBIfam" id="TIGR00016">
    <property type="entry name" value="ackA"/>
    <property type="match status" value="1"/>
</dbReference>
<evidence type="ECO:0000256" key="1">
    <source>
        <dbReference type="ARBA" id="ARBA00008748"/>
    </source>
</evidence>
<feature type="binding site" evidence="9">
    <location>
        <position position="96"/>
    </location>
    <ligand>
        <name>substrate</name>
    </ligand>
</feature>
<comment type="subunit">
    <text evidence="9">Homodimer.</text>
</comment>
<comment type="similarity">
    <text evidence="1 9 10">Belongs to the acetokinase family.</text>
</comment>
<dbReference type="Pfam" id="PF00871">
    <property type="entry name" value="Acetate_kinase"/>
    <property type="match status" value="1"/>
</dbReference>
<keyword evidence="12" id="KW-1185">Reference proteome</keyword>
<proteinExistence type="inferred from homology"/>
<comment type="catalytic activity">
    <reaction evidence="9">
        <text>acetate + ATP = acetyl phosphate + ADP</text>
        <dbReference type="Rhea" id="RHEA:11352"/>
        <dbReference type="ChEBI" id="CHEBI:22191"/>
        <dbReference type="ChEBI" id="CHEBI:30089"/>
        <dbReference type="ChEBI" id="CHEBI:30616"/>
        <dbReference type="ChEBI" id="CHEBI:456216"/>
        <dbReference type="EC" id="2.7.2.1"/>
    </reaction>
</comment>
<keyword evidence="7 9" id="KW-0067">ATP-binding</keyword>
<dbReference type="GO" id="GO:0005829">
    <property type="term" value="C:cytosol"/>
    <property type="evidence" value="ECO:0007669"/>
    <property type="project" value="TreeGrafter"/>
</dbReference>
<keyword evidence="4 9" id="KW-0479">Metal-binding</keyword>
<dbReference type="InterPro" id="IPR043129">
    <property type="entry name" value="ATPase_NBD"/>
</dbReference>
<evidence type="ECO:0000256" key="7">
    <source>
        <dbReference type="ARBA" id="ARBA00022840"/>
    </source>
</evidence>
<accession>A0A923KZT3</accession>
<evidence type="ECO:0000256" key="3">
    <source>
        <dbReference type="ARBA" id="ARBA00022679"/>
    </source>
</evidence>
<dbReference type="InterPro" id="IPR004372">
    <property type="entry name" value="Ac/propionate_kinase"/>
</dbReference>
<dbReference type="PRINTS" id="PR00471">
    <property type="entry name" value="ACETATEKNASE"/>
</dbReference>
<evidence type="ECO:0000313" key="12">
    <source>
        <dbReference type="Proteomes" id="UP000612361"/>
    </source>
</evidence>
<dbReference type="InterPro" id="IPR023865">
    <property type="entry name" value="Aliphatic_acid_kinase_CS"/>
</dbReference>
<feature type="binding site" evidence="9">
    <location>
        <position position="9"/>
    </location>
    <ligand>
        <name>Mg(2+)</name>
        <dbReference type="ChEBI" id="CHEBI:18420"/>
    </ligand>
</feature>
<comment type="subcellular location">
    <subcellularLocation>
        <location evidence="9">Cytoplasm</location>
    </subcellularLocation>
</comment>
<protein>
    <recommendedName>
        <fullName evidence="9">Acetate kinase</fullName>
        <ecNumber evidence="9">2.7.2.1</ecNumber>
    </recommendedName>
    <alternativeName>
        <fullName evidence="9">Acetokinase</fullName>
    </alternativeName>
</protein>
<sequence>MSRAILAVNSGSSSIKFALYRLVQRELGEVILSGLAEGLEPGGQPRATLRYNGEQYALTLLAEPVTGDAFHAMLTLLREQIGLHSDGAQIVAVAHRVVHGGERCADSVVVDETMLTYLRSLHHLAPLHQPHNLDGVDAFRAAFPDCLHVACFDTGFHAQMPEQEYRFALPAELSQQGIRRYGFHGLSYRYVASHLAQVSARAGQRVIMAHLGNGASLCAMRQGVSIATTMGFSALDGLMMGSRCGALDPGVLLHLLQDGWDAKRIESTLYKQSGLLGVSGVSADMRSLRASSDPRAALAIRMFAYRILRECGALTAVLGGIDAIAFTGGIGEHDVQLRADVISGLHYLGLRLDPAANQAADGNAICAIHSTDSSAEIWVIPTDEGRIAAQDAARLLAGV</sequence>
<dbReference type="HAMAP" id="MF_00020">
    <property type="entry name" value="Acetate_kinase"/>
    <property type="match status" value="1"/>
</dbReference>
<dbReference type="GO" id="GO:0006085">
    <property type="term" value="P:acetyl-CoA biosynthetic process"/>
    <property type="evidence" value="ECO:0007669"/>
    <property type="project" value="UniProtKB-UniRule"/>
</dbReference>
<evidence type="ECO:0000256" key="4">
    <source>
        <dbReference type="ARBA" id="ARBA00022723"/>
    </source>
</evidence>
<feature type="active site" description="Proton donor/acceptor" evidence="9">
    <location>
        <position position="153"/>
    </location>
</feature>
<dbReference type="SUPFAM" id="SSF53067">
    <property type="entry name" value="Actin-like ATPase domain"/>
    <property type="match status" value="2"/>
</dbReference>
<dbReference type="Gene3D" id="3.30.420.40">
    <property type="match status" value="2"/>
</dbReference>
<comment type="caution">
    <text evidence="11">The sequence shown here is derived from an EMBL/GenBank/DDBJ whole genome shotgun (WGS) entry which is preliminary data.</text>
</comment>
<feature type="site" description="Transition state stabilizer" evidence="9">
    <location>
        <position position="184"/>
    </location>
</feature>
<keyword evidence="3 9" id="KW-0808">Transferase</keyword>
<evidence type="ECO:0000256" key="9">
    <source>
        <dbReference type="HAMAP-Rule" id="MF_00020"/>
    </source>
</evidence>
<dbReference type="InterPro" id="IPR000890">
    <property type="entry name" value="Aliphatic_acid_kin_short-chain"/>
</dbReference>
<dbReference type="EC" id="2.7.2.1" evidence="9"/>
<evidence type="ECO:0000313" key="11">
    <source>
        <dbReference type="EMBL" id="MBC3936648.1"/>
    </source>
</evidence>
<evidence type="ECO:0000256" key="5">
    <source>
        <dbReference type="ARBA" id="ARBA00022741"/>
    </source>
</evidence>
<evidence type="ECO:0000256" key="2">
    <source>
        <dbReference type="ARBA" id="ARBA00022490"/>
    </source>
</evidence>
<dbReference type="RefSeq" id="WP_186882188.1">
    <property type="nucleotide sequence ID" value="NZ_JACOGG010000017.1"/>
</dbReference>
<dbReference type="GO" id="GO:0006083">
    <property type="term" value="P:acetate metabolic process"/>
    <property type="evidence" value="ECO:0007669"/>
    <property type="project" value="TreeGrafter"/>
</dbReference>
<dbReference type="GO" id="GO:0005524">
    <property type="term" value="F:ATP binding"/>
    <property type="evidence" value="ECO:0007669"/>
    <property type="project" value="UniProtKB-KW"/>
</dbReference>
<dbReference type="PROSITE" id="PS01075">
    <property type="entry name" value="ACETATE_KINASE_1"/>
    <property type="match status" value="1"/>
</dbReference>
<feature type="binding site" evidence="9">
    <location>
        <begin position="284"/>
        <end position="286"/>
    </location>
    <ligand>
        <name>ATP</name>
        <dbReference type="ChEBI" id="CHEBI:30616"/>
    </ligand>
</feature>
<keyword evidence="8 9" id="KW-0460">Magnesium</keyword>
<dbReference type="PROSITE" id="PS01076">
    <property type="entry name" value="ACETATE_KINASE_2"/>
    <property type="match status" value="1"/>
</dbReference>
<dbReference type="PANTHER" id="PTHR21060:SF21">
    <property type="entry name" value="ACETATE KINASE"/>
    <property type="match status" value="1"/>
</dbReference>
<dbReference type="EMBL" id="JACOGG010000017">
    <property type="protein sequence ID" value="MBC3936648.1"/>
    <property type="molecule type" value="Genomic_DNA"/>
</dbReference>
<keyword evidence="6 9" id="KW-0418">Kinase</keyword>
<keyword evidence="5 9" id="KW-0547">Nucleotide-binding</keyword>
<name>A0A923KZT3_9BURK</name>
<dbReference type="AlphaFoldDB" id="A0A923KZT3"/>
<feature type="site" description="Transition state stabilizer" evidence="9">
    <location>
        <position position="243"/>
    </location>
</feature>
<evidence type="ECO:0000256" key="8">
    <source>
        <dbReference type="ARBA" id="ARBA00022842"/>
    </source>
</evidence>
<comment type="pathway">
    <text evidence="9">Metabolic intermediate biosynthesis; acetyl-CoA biosynthesis; acetyl-CoA from acetate: step 1/2.</text>
</comment>
<organism evidence="11 12">
    <name type="scientific">Undibacterium rugosum</name>
    <dbReference type="NCBI Taxonomy" id="2762291"/>
    <lineage>
        <taxon>Bacteria</taxon>
        <taxon>Pseudomonadati</taxon>
        <taxon>Pseudomonadota</taxon>
        <taxon>Betaproteobacteria</taxon>
        <taxon>Burkholderiales</taxon>
        <taxon>Oxalobacteraceae</taxon>
        <taxon>Undibacterium</taxon>
    </lineage>
</organism>
<dbReference type="GO" id="GO:0000287">
    <property type="term" value="F:magnesium ion binding"/>
    <property type="evidence" value="ECO:0007669"/>
    <property type="project" value="UniProtKB-UniRule"/>
</dbReference>
<feature type="binding site" evidence="9">
    <location>
        <begin position="329"/>
        <end position="333"/>
    </location>
    <ligand>
        <name>ATP</name>
        <dbReference type="ChEBI" id="CHEBI:30616"/>
    </ligand>
</feature>
<dbReference type="GO" id="GO:0008776">
    <property type="term" value="F:acetate kinase activity"/>
    <property type="evidence" value="ECO:0007669"/>
    <property type="project" value="UniProtKB-UniRule"/>
</dbReference>
<comment type="cofactor">
    <cofactor evidence="9">
        <name>Mg(2+)</name>
        <dbReference type="ChEBI" id="CHEBI:18420"/>
    </cofactor>
    <cofactor evidence="9">
        <name>Mn(2+)</name>
        <dbReference type="ChEBI" id="CHEBI:29035"/>
    </cofactor>
    <text evidence="9">Mg(2+). Can also accept Mn(2+).</text>
</comment>
<dbReference type="Proteomes" id="UP000612361">
    <property type="component" value="Unassembled WGS sequence"/>
</dbReference>
<feature type="binding site" evidence="9">
    <location>
        <begin position="210"/>
        <end position="214"/>
    </location>
    <ligand>
        <name>ATP</name>
        <dbReference type="ChEBI" id="CHEBI:30616"/>
    </ligand>
</feature>
<evidence type="ECO:0000256" key="10">
    <source>
        <dbReference type="RuleBase" id="RU003835"/>
    </source>
</evidence>
<gene>
    <name evidence="9" type="primary">ackA</name>
    <name evidence="11" type="ORF">H8K47_14870</name>
</gene>
<dbReference type="PANTHER" id="PTHR21060">
    <property type="entry name" value="ACETATE KINASE"/>
    <property type="match status" value="1"/>
</dbReference>
<dbReference type="PIRSF" id="PIRSF000722">
    <property type="entry name" value="Acetate_prop_kin"/>
    <property type="match status" value="1"/>
</dbReference>
<feature type="binding site" evidence="9">
    <location>
        <position position="384"/>
    </location>
    <ligand>
        <name>Mg(2+)</name>
        <dbReference type="ChEBI" id="CHEBI:18420"/>
    </ligand>
</feature>
<keyword evidence="2 9" id="KW-0963">Cytoplasm</keyword>
<feature type="binding site" evidence="9">
    <location>
        <position position="16"/>
    </location>
    <ligand>
        <name>ATP</name>
        <dbReference type="ChEBI" id="CHEBI:30616"/>
    </ligand>
</feature>
<evidence type="ECO:0000256" key="6">
    <source>
        <dbReference type="ARBA" id="ARBA00022777"/>
    </source>
</evidence>
<reference evidence="11" key="1">
    <citation type="submission" date="2020-08" db="EMBL/GenBank/DDBJ databases">
        <title>Novel species isolated from subtropical streams in China.</title>
        <authorList>
            <person name="Lu H."/>
        </authorList>
    </citation>
    <scope>NUCLEOTIDE SEQUENCE</scope>
    <source>
        <strain evidence="11">CY7W</strain>
    </source>
</reference>